<dbReference type="RefSeq" id="WP_136563059.1">
    <property type="nucleotide sequence ID" value="NZ_BAABLS010000004.1"/>
</dbReference>
<comment type="caution">
    <text evidence="2">The sequence shown here is derived from an EMBL/GenBank/DDBJ whole genome shotgun (WGS) entry which is preliminary data.</text>
</comment>
<name>A0A4S8N9T3_9ACTN</name>
<dbReference type="InterPro" id="IPR010753">
    <property type="entry name" value="DUF1330"/>
</dbReference>
<dbReference type="OrthoDB" id="9806380at2"/>
<gene>
    <name evidence="2" type="ORF">E9934_10970</name>
</gene>
<evidence type="ECO:0000259" key="1">
    <source>
        <dbReference type="Pfam" id="PF07045"/>
    </source>
</evidence>
<dbReference type="InterPro" id="IPR011008">
    <property type="entry name" value="Dimeric_a/b-barrel"/>
</dbReference>
<dbReference type="EMBL" id="STGW01000006">
    <property type="protein sequence ID" value="THV13028.1"/>
    <property type="molecule type" value="Genomic_DNA"/>
</dbReference>
<evidence type="ECO:0000313" key="2">
    <source>
        <dbReference type="EMBL" id="THV13028.1"/>
    </source>
</evidence>
<dbReference type="Gene3D" id="3.30.70.100">
    <property type="match status" value="1"/>
</dbReference>
<reference evidence="2 3" key="1">
    <citation type="journal article" date="2009" name="Int. J. Syst. Evol. Microbiol.">
        <title>Nocardioides caeni sp. nov., isolated from wastewater.</title>
        <authorList>
            <person name="Yoon J.H."/>
            <person name="Kang S.J."/>
            <person name="Park S."/>
            <person name="Kim W."/>
            <person name="Oh T.K."/>
        </authorList>
    </citation>
    <scope>NUCLEOTIDE SEQUENCE [LARGE SCALE GENOMIC DNA]</scope>
    <source>
        <strain evidence="2 3">DSM 23134</strain>
    </source>
</reference>
<dbReference type="Proteomes" id="UP000307087">
    <property type="component" value="Unassembled WGS sequence"/>
</dbReference>
<dbReference type="AlphaFoldDB" id="A0A4S8N9T3"/>
<accession>A0A4S8N9T3</accession>
<dbReference type="PANTHER" id="PTHR41521:SF4">
    <property type="entry name" value="BLR0684 PROTEIN"/>
    <property type="match status" value="1"/>
</dbReference>
<feature type="domain" description="DUF1330" evidence="1">
    <location>
        <begin position="14"/>
        <end position="107"/>
    </location>
</feature>
<organism evidence="2 3">
    <name type="scientific">Nocardioides caeni</name>
    <dbReference type="NCBI Taxonomy" id="574700"/>
    <lineage>
        <taxon>Bacteria</taxon>
        <taxon>Bacillati</taxon>
        <taxon>Actinomycetota</taxon>
        <taxon>Actinomycetes</taxon>
        <taxon>Propionibacteriales</taxon>
        <taxon>Nocardioidaceae</taxon>
        <taxon>Nocardioides</taxon>
    </lineage>
</organism>
<protein>
    <submittedName>
        <fullName evidence="2">DUF1330 domain-containing protein</fullName>
    </submittedName>
</protein>
<dbReference type="SUPFAM" id="SSF54909">
    <property type="entry name" value="Dimeric alpha+beta barrel"/>
    <property type="match status" value="1"/>
</dbReference>
<keyword evidence="3" id="KW-1185">Reference proteome</keyword>
<dbReference type="PANTHER" id="PTHR41521">
    <property type="match status" value="1"/>
</dbReference>
<dbReference type="Pfam" id="PF07045">
    <property type="entry name" value="DUF1330"/>
    <property type="match status" value="1"/>
</dbReference>
<feature type="non-terminal residue" evidence="2">
    <location>
        <position position="121"/>
    </location>
</feature>
<sequence length="121" mass="13172">MSTSLTTNHATSRKVYAIAYLRDVDFGPEIIDYIERIDATLAPYGGRFLVHGGKLTPAEGAWDGDLVIVEFPDADAARGWYDSAEYQAILPLRTEHSTSIACLVEGVPAGYRAVDKLAVLL</sequence>
<evidence type="ECO:0000313" key="3">
    <source>
        <dbReference type="Proteomes" id="UP000307087"/>
    </source>
</evidence>
<proteinExistence type="predicted"/>